<dbReference type="InterPro" id="IPR011330">
    <property type="entry name" value="Glyco_hydro/deAcase_b/a-brl"/>
</dbReference>
<protein>
    <recommendedName>
        <fullName evidence="3">NodB homology domain-containing protein</fullName>
    </recommendedName>
</protein>
<dbReference type="InterPro" id="IPR002509">
    <property type="entry name" value="NODB_dom"/>
</dbReference>
<keyword evidence="2" id="KW-0732">Signal</keyword>
<dbReference type="GO" id="GO:0016810">
    <property type="term" value="F:hydrolase activity, acting on carbon-nitrogen (but not peptide) bonds"/>
    <property type="evidence" value="ECO:0007669"/>
    <property type="project" value="InterPro"/>
</dbReference>
<dbReference type="Pfam" id="PF01522">
    <property type="entry name" value="Polysacc_deac_1"/>
    <property type="match status" value="1"/>
</dbReference>
<evidence type="ECO:0000256" key="2">
    <source>
        <dbReference type="ARBA" id="ARBA00022729"/>
    </source>
</evidence>
<name>A0A1F5ZJQ6_9BACT</name>
<comment type="subcellular location">
    <subcellularLocation>
        <location evidence="1">Secreted</location>
    </subcellularLocation>
</comment>
<reference evidence="4 5" key="1">
    <citation type="journal article" date="2016" name="Nat. Commun.">
        <title>Thousands of microbial genomes shed light on interconnected biogeochemical processes in an aquifer system.</title>
        <authorList>
            <person name="Anantharaman K."/>
            <person name="Brown C.T."/>
            <person name="Hug L.A."/>
            <person name="Sharon I."/>
            <person name="Castelle C.J."/>
            <person name="Probst A.J."/>
            <person name="Thomas B.C."/>
            <person name="Singh A."/>
            <person name="Wilkins M.J."/>
            <person name="Karaoz U."/>
            <person name="Brodie E.L."/>
            <person name="Williams K.H."/>
            <person name="Hubbard S.S."/>
            <person name="Banfield J.F."/>
        </authorList>
    </citation>
    <scope>NUCLEOTIDE SEQUENCE [LARGE SCALE GENOMIC DNA]</scope>
</reference>
<evidence type="ECO:0000313" key="5">
    <source>
        <dbReference type="Proteomes" id="UP000176923"/>
    </source>
</evidence>
<feature type="domain" description="NodB homology" evidence="3">
    <location>
        <begin position="84"/>
        <end position="267"/>
    </location>
</feature>
<dbReference type="CDD" id="cd10918">
    <property type="entry name" value="CE4_NodB_like_5s_6s"/>
    <property type="match status" value="1"/>
</dbReference>
<accession>A0A1F5ZJQ6</accession>
<comment type="caution">
    <text evidence="4">The sequence shown here is derived from an EMBL/GenBank/DDBJ whole genome shotgun (WGS) entry which is preliminary data.</text>
</comment>
<evidence type="ECO:0000256" key="1">
    <source>
        <dbReference type="ARBA" id="ARBA00004613"/>
    </source>
</evidence>
<dbReference type="InterPro" id="IPR051398">
    <property type="entry name" value="Polysacch_Deacetylase"/>
</dbReference>
<evidence type="ECO:0000259" key="3">
    <source>
        <dbReference type="PROSITE" id="PS51677"/>
    </source>
</evidence>
<dbReference type="PANTHER" id="PTHR34216">
    <property type="match status" value="1"/>
</dbReference>
<dbReference type="EMBL" id="MFJL01000044">
    <property type="protein sequence ID" value="OGG12583.1"/>
    <property type="molecule type" value="Genomic_DNA"/>
</dbReference>
<gene>
    <name evidence="4" type="ORF">A3D77_04555</name>
</gene>
<organism evidence="4 5">
    <name type="scientific">Candidatus Gottesmanbacteria bacterium RIFCSPHIGHO2_02_FULL_39_11</name>
    <dbReference type="NCBI Taxonomy" id="1798382"/>
    <lineage>
        <taxon>Bacteria</taxon>
        <taxon>Candidatus Gottesmaniibacteriota</taxon>
    </lineage>
</organism>
<dbReference type="PROSITE" id="PS51677">
    <property type="entry name" value="NODB"/>
    <property type="match status" value="1"/>
</dbReference>
<dbReference type="GO" id="GO:0005576">
    <property type="term" value="C:extracellular region"/>
    <property type="evidence" value="ECO:0007669"/>
    <property type="project" value="UniProtKB-SubCell"/>
</dbReference>
<evidence type="ECO:0000313" key="4">
    <source>
        <dbReference type="EMBL" id="OGG12583.1"/>
    </source>
</evidence>
<sequence length="267" mass="30742">MISSLFTKARNLIYQVLYGMDKMLKRKAEIIILCYHSIASDDWKYSVSEEVFIQQIVYLSENFNLISLEDISHYLLGKKNITKPCAVITFDDGYKNLLSIRNVIKKYNIKPAFFILSESLSVDFKELGTSMKFLNSSDVNILCNEGWILGCHSATHPDFWNLKPSEIAREVRKSKENLESKLKRKVHFFAYPKGRYTPAVLKEVENAGYLLAFSMDDAKIDLSSNVFTLPRIGVDKTHTLKQFKATISPSVILFRSLVKRTPLFRFI</sequence>
<dbReference type="STRING" id="1798382.A3D77_04555"/>
<dbReference type="AlphaFoldDB" id="A0A1F5ZJQ6"/>
<dbReference type="GO" id="GO:0005975">
    <property type="term" value="P:carbohydrate metabolic process"/>
    <property type="evidence" value="ECO:0007669"/>
    <property type="project" value="InterPro"/>
</dbReference>
<dbReference type="Proteomes" id="UP000176923">
    <property type="component" value="Unassembled WGS sequence"/>
</dbReference>
<proteinExistence type="predicted"/>
<dbReference type="PANTHER" id="PTHR34216:SF3">
    <property type="entry name" value="POLY-BETA-1,6-N-ACETYL-D-GLUCOSAMINE N-DEACETYLASE"/>
    <property type="match status" value="1"/>
</dbReference>
<dbReference type="SUPFAM" id="SSF88713">
    <property type="entry name" value="Glycoside hydrolase/deacetylase"/>
    <property type="match status" value="1"/>
</dbReference>
<dbReference type="Gene3D" id="3.20.20.370">
    <property type="entry name" value="Glycoside hydrolase/deacetylase"/>
    <property type="match status" value="1"/>
</dbReference>